<accession>A0A2J7QHY7</accession>
<dbReference type="Proteomes" id="UP000235965">
    <property type="component" value="Unassembled WGS sequence"/>
</dbReference>
<feature type="transmembrane region" description="Helical" evidence="1">
    <location>
        <begin position="337"/>
        <end position="356"/>
    </location>
</feature>
<evidence type="ECO:0000256" key="1">
    <source>
        <dbReference type="SAM" id="Phobius"/>
    </source>
</evidence>
<dbReference type="GO" id="GO:0007220">
    <property type="term" value="P:Notch receptor processing"/>
    <property type="evidence" value="ECO:0007669"/>
    <property type="project" value="TreeGrafter"/>
</dbReference>
<comment type="caution">
    <text evidence="2">The sequence shown here is derived from an EMBL/GenBank/DDBJ whole genome shotgun (WGS) entry which is preliminary data.</text>
</comment>
<keyword evidence="3" id="KW-1185">Reference proteome</keyword>
<dbReference type="AlphaFoldDB" id="A0A2J7QHY7"/>
<keyword evidence="1" id="KW-1133">Transmembrane helix</keyword>
<protein>
    <recommendedName>
        <fullName evidence="4">Nicastrin</fullName>
    </recommendedName>
</protein>
<dbReference type="GO" id="GO:0005886">
    <property type="term" value="C:plasma membrane"/>
    <property type="evidence" value="ECO:0007669"/>
    <property type="project" value="TreeGrafter"/>
</dbReference>
<proteinExistence type="predicted"/>
<dbReference type="EMBL" id="NEVH01013964">
    <property type="protein sequence ID" value="PNF28189.1"/>
    <property type="molecule type" value="Genomic_DNA"/>
</dbReference>
<keyword evidence="1" id="KW-0472">Membrane</keyword>
<dbReference type="STRING" id="105785.A0A2J7QHY7"/>
<dbReference type="OrthoDB" id="755951at2759"/>
<dbReference type="Pfam" id="PF05450">
    <property type="entry name" value="Nicastrin"/>
    <property type="match status" value="1"/>
</dbReference>
<evidence type="ECO:0008006" key="4">
    <source>
        <dbReference type="Google" id="ProtNLM"/>
    </source>
</evidence>
<keyword evidence="1" id="KW-0812">Transmembrane</keyword>
<gene>
    <name evidence="2" type="ORF">B7P43_G07597</name>
</gene>
<sequence length="375" mass="42363">MEHGVFPMKPSSSEVQEPPPLFLQNIAMFIELGQISALGNMSGSNTTTLYFHQHFPTSNNVLNRYQMETFISHMKKYGSEVGLEFNLINEKRFPPASLQNFLAASSDIPGVLLADHGSQYVNRYYHSIMDDGQELNYKYQNGSELSTNSVQKLIANLSYTLAQTIYCLINSTGRCDEPKVPEPDADAQLVDELLHCYLDTMDCPVFRAAANKPSLDSKRASLYVGVNGWSNPIARLTGLTLALLINQTVNRTKEKCHDDDSDRVFKYIWMGSSSIDSDSSGFCIKTTMNFSLAVSPAFYDIPDYDWASGRYSTWTESVWREMTVRMFLKPSRSHENLTFSLGVVVLSLSFLIVYFANSRSHILFGNTRCNRVEWI</sequence>
<organism evidence="2 3">
    <name type="scientific">Cryptotermes secundus</name>
    <dbReference type="NCBI Taxonomy" id="105785"/>
    <lineage>
        <taxon>Eukaryota</taxon>
        <taxon>Metazoa</taxon>
        <taxon>Ecdysozoa</taxon>
        <taxon>Arthropoda</taxon>
        <taxon>Hexapoda</taxon>
        <taxon>Insecta</taxon>
        <taxon>Pterygota</taxon>
        <taxon>Neoptera</taxon>
        <taxon>Polyneoptera</taxon>
        <taxon>Dictyoptera</taxon>
        <taxon>Blattodea</taxon>
        <taxon>Blattoidea</taxon>
        <taxon>Termitoidae</taxon>
        <taxon>Kalotermitidae</taxon>
        <taxon>Cryptotermitinae</taxon>
        <taxon>Cryptotermes</taxon>
    </lineage>
</organism>
<dbReference type="PANTHER" id="PTHR21092:SF0">
    <property type="entry name" value="NICASTRIN"/>
    <property type="match status" value="1"/>
</dbReference>
<evidence type="ECO:0000313" key="3">
    <source>
        <dbReference type="Proteomes" id="UP000235965"/>
    </source>
</evidence>
<reference evidence="2 3" key="1">
    <citation type="submission" date="2017-12" db="EMBL/GenBank/DDBJ databases">
        <title>Hemimetabolous genomes reveal molecular basis of termite eusociality.</title>
        <authorList>
            <person name="Harrison M.C."/>
            <person name="Jongepier E."/>
            <person name="Robertson H.M."/>
            <person name="Arning N."/>
            <person name="Bitard-Feildel T."/>
            <person name="Chao H."/>
            <person name="Childers C.P."/>
            <person name="Dinh H."/>
            <person name="Doddapaneni H."/>
            <person name="Dugan S."/>
            <person name="Gowin J."/>
            <person name="Greiner C."/>
            <person name="Han Y."/>
            <person name="Hu H."/>
            <person name="Hughes D.S.T."/>
            <person name="Huylmans A.-K."/>
            <person name="Kemena C."/>
            <person name="Kremer L.P.M."/>
            <person name="Lee S.L."/>
            <person name="Lopez-Ezquerra A."/>
            <person name="Mallet L."/>
            <person name="Monroy-Kuhn J.M."/>
            <person name="Moser A."/>
            <person name="Murali S.C."/>
            <person name="Muzny D.M."/>
            <person name="Otani S."/>
            <person name="Piulachs M.-D."/>
            <person name="Poelchau M."/>
            <person name="Qu J."/>
            <person name="Schaub F."/>
            <person name="Wada-Katsumata A."/>
            <person name="Worley K.C."/>
            <person name="Xie Q."/>
            <person name="Ylla G."/>
            <person name="Poulsen M."/>
            <person name="Gibbs R.A."/>
            <person name="Schal C."/>
            <person name="Richards S."/>
            <person name="Belles X."/>
            <person name="Korb J."/>
            <person name="Bornberg-Bauer E."/>
        </authorList>
    </citation>
    <scope>NUCLEOTIDE SEQUENCE [LARGE SCALE GENOMIC DNA]</scope>
    <source>
        <tissue evidence="2">Whole body</tissue>
    </source>
</reference>
<dbReference type="InParanoid" id="A0A2J7QHY7"/>
<dbReference type="PANTHER" id="PTHR21092">
    <property type="entry name" value="NICASTRIN"/>
    <property type="match status" value="1"/>
</dbReference>
<dbReference type="GO" id="GO:0016485">
    <property type="term" value="P:protein processing"/>
    <property type="evidence" value="ECO:0007669"/>
    <property type="project" value="InterPro"/>
</dbReference>
<evidence type="ECO:0000313" key="2">
    <source>
        <dbReference type="EMBL" id="PNF28189.1"/>
    </source>
</evidence>
<dbReference type="InterPro" id="IPR008710">
    <property type="entry name" value="Nicastrin"/>
</dbReference>
<name>A0A2J7QHY7_9NEOP</name>